<feature type="region of interest" description="Disordered" evidence="1">
    <location>
        <begin position="1"/>
        <end position="28"/>
    </location>
</feature>
<dbReference type="EMBL" id="JAWJWE010000002">
    <property type="protein sequence ID" value="KAK6642348.1"/>
    <property type="molecule type" value="Genomic_DNA"/>
</dbReference>
<comment type="caution">
    <text evidence="2">The sequence shown here is derived from an EMBL/GenBank/DDBJ whole genome shotgun (WGS) entry which is preliminary data.</text>
</comment>
<dbReference type="AlphaFoldDB" id="A0AAN8PAQ5"/>
<proteinExistence type="predicted"/>
<feature type="compositionally biased region" description="Basic residues" evidence="1">
    <location>
        <begin position="7"/>
        <end position="19"/>
    </location>
</feature>
<evidence type="ECO:0000256" key="1">
    <source>
        <dbReference type="SAM" id="MobiDB-lite"/>
    </source>
</evidence>
<organism evidence="2 3">
    <name type="scientific">Polyplax serrata</name>
    <name type="common">Common mouse louse</name>
    <dbReference type="NCBI Taxonomy" id="468196"/>
    <lineage>
        <taxon>Eukaryota</taxon>
        <taxon>Metazoa</taxon>
        <taxon>Ecdysozoa</taxon>
        <taxon>Arthropoda</taxon>
        <taxon>Hexapoda</taxon>
        <taxon>Insecta</taxon>
        <taxon>Pterygota</taxon>
        <taxon>Neoptera</taxon>
        <taxon>Paraneoptera</taxon>
        <taxon>Psocodea</taxon>
        <taxon>Troctomorpha</taxon>
        <taxon>Phthiraptera</taxon>
        <taxon>Anoplura</taxon>
        <taxon>Polyplacidae</taxon>
        <taxon>Polyplax</taxon>
    </lineage>
</organism>
<gene>
    <name evidence="2" type="ORF">RUM43_003849</name>
</gene>
<feature type="region of interest" description="Disordered" evidence="1">
    <location>
        <begin position="82"/>
        <end position="106"/>
    </location>
</feature>
<accession>A0AAN8PAQ5</accession>
<name>A0AAN8PAQ5_POLSC</name>
<dbReference type="Proteomes" id="UP001372834">
    <property type="component" value="Unassembled WGS sequence"/>
</dbReference>
<evidence type="ECO:0000313" key="3">
    <source>
        <dbReference type="Proteomes" id="UP001372834"/>
    </source>
</evidence>
<sequence length="106" mass="12234">MKQEKHEKKKAKLEKKNKKKCCDPVTEPSLIHPGVNQTSMFRYNTLNYPLMTQGLNIDTRAIVLFHPQILAATLIELATRTRQKREEKENVPGQSLKKLKNGDPHE</sequence>
<protein>
    <submittedName>
        <fullName evidence="2">Uncharacterized protein</fullName>
    </submittedName>
</protein>
<evidence type="ECO:0000313" key="2">
    <source>
        <dbReference type="EMBL" id="KAK6642348.1"/>
    </source>
</evidence>
<reference evidence="2 3" key="1">
    <citation type="submission" date="2023-10" db="EMBL/GenBank/DDBJ databases">
        <title>Genomes of two closely related lineages of the louse Polyplax serrata with different host specificities.</title>
        <authorList>
            <person name="Martinu J."/>
            <person name="Tarabai H."/>
            <person name="Stefka J."/>
            <person name="Hypsa V."/>
        </authorList>
    </citation>
    <scope>NUCLEOTIDE SEQUENCE [LARGE SCALE GENOMIC DNA]</scope>
    <source>
        <strain evidence="2">HR10_N</strain>
    </source>
</reference>